<evidence type="ECO:0000313" key="3">
    <source>
        <dbReference type="Proteomes" id="UP000607559"/>
    </source>
</evidence>
<comment type="caution">
    <text evidence="2">The sequence shown here is derived from an EMBL/GenBank/DDBJ whole genome shotgun (WGS) entry which is preliminary data.</text>
</comment>
<dbReference type="EMBL" id="BMJC01000001">
    <property type="protein sequence ID" value="GGA86801.1"/>
    <property type="molecule type" value="Genomic_DNA"/>
</dbReference>
<evidence type="ECO:0008006" key="4">
    <source>
        <dbReference type="Google" id="ProtNLM"/>
    </source>
</evidence>
<dbReference type="Proteomes" id="UP000607559">
    <property type="component" value="Unassembled WGS sequence"/>
</dbReference>
<dbReference type="RefSeq" id="WP_188928663.1">
    <property type="nucleotide sequence ID" value="NZ_BMJC01000001.1"/>
</dbReference>
<keyword evidence="3" id="KW-1185">Reference proteome</keyword>
<organism evidence="2 3">
    <name type="scientific">Puia dinghuensis</name>
    <dbReference type="NCBI Taxonomy" id="1792502"/>
    <lineage>
        <taxon>Bacteria</taxon>
        <taxon>Pseudomonadati</taxon>
        <taxon>Bacteroidota</taxon>
        <taxon>Chitinophagia</taxon>
        <taxon>Chitinophagales</taxon>
        <taxon>Chitinophagaceae</taxon>
        <taxon>Puia</taxon>
    </lineage>
</organism>
<gene>
    <name evidence="2" type="ORF">GCM10011511_07340</name>
</gene>
<reference evidence="2" key="2">
    <citation type="submission" date="2020-09" db="EMBL/GenBank/DDBJ databases">
        <authorList>
            <person name="Sun Q."/>
            <person name="Zhou Y."/>
        </authorList>
    </citation>
    <scope>NUCLEOTIDE SEQUENCE</scope>
    <source>
        <strain evidence="2">CGMCC 1.15448</strain>
    </source>
</reference>
<keyword evidence="1" id="KW-0732">Signal</keyword>
<proteinExistence type="predicted"/>
<reference evidence="2" key="1">
    <citation type="journal article" date="2014" name="Int. J. Syst. Evol. Microbiol.">
        <title>Complete genome sequence of Corynebacterium casei LMG S-19264T (=DSM 44701T), isolated from a smear-ripened cheese.</title>
        <authorList>
            <consortium name="US DOE Joint Genome Institute (JGI-PGF)"/>
            <person name="Walter F."/>
            <person name="Albersmeier A."/>
            <person name="Kalinowski J."/>
            <person name="Ruckert C."/>
        </authorList>
    </citation>
    <scope>NUCLEOTIDE SEQUENCE</scope>
    <source>
        <strain evidence="2">CGMCC 1.15448</strain>
    </source>
</reference>
<dbReference type="PANTHER" id="PTHR38477">
    <property type="entry name" value="HYPOTHETICAL EXPORTED PROTEIN"/>
    <property type="match status" value="1"/>
</dbReference>
<evidence type="ECO:0000313" key="2">
    <source>
        <dbReference type="EMBL" id="GGA86801.1"/>
    </source>
</evidence>
<dbReference type="AlphaFoldDB" id="A0A8J2U8V4"/>
<protein>
    <recommendedName>
        <fullName evidence="4">Murein L,D-transpeptidase catalytic domain family protein</fullName>
    </recommendedName>
</protein>
<evidence type="ECO:0000256" key="1">
    <source>
        <dbReference type="SAM" id="SignalP"/>
    </source>
</evidence>
<accession>A0A8J2U8V4</accession>
<dbReference type="Pfam" id="PF13645">
    <property type="entry name" value="YkuD_2"/>
    <property type="match status" value="1"/>
</dbReference>
<feature type="chain" id="PRO_5035197078" description="Murein L,D-transpeptidase catalytic domain family protein" evidence="1">
    <location>
        <begin position="23"/>
        <end position="344"/>
    </location>
</feature>
<dbReference type="PANTHER" id="PTHR38477:SF1">
    <property type="entry name" value="MUREIN L,D-TRANSPEPTIDASE CATALYTIC DOMAIN FAMILY PROTEIN"/>
    <property type="match status" value="1"/>
</dbReference>
<dbReference type="InterPro" id="IPR032676">
    <property type="entry name" value="YkuD_2"/>
</dbReference>
<feature type="signal peptide" evidence="1">
    <location>
        <begin position="1"/>
        <end position="22"/>
    </location>
</feature>
<sequence length="344" mass="37841">MRLLTNLLFKVTLSSMILTAPAMINGNTKYDGGDSFLNDKKKPLSFFTATVIKRYVDHPTVVAMRAFPKEKAFVASPMALSVGKVTAAIANTTAIAPMPESFTGLKAESTSSLVATKVEAIRATEVARTTEVAKTTTISAELRRVINQAAMIYTAMNLQETGLDQKAFEYAWRGYHNLLKKGAIHKRSVLSICDFSQSSRSKRMYVIDVQHKKLLYRTYVAHGQNSGDEFASTFSNDEDSYKSSLGFYITERTYVGRNGLSLRLDGVDPGYNDKALKRNIVLHGASYVGEPYMQEYGNLGTSLGCPALPIEMSARIIHAVKGGSCLFIYHPTAQYLDNSSIIHG</sequence>
<name>A0A8J2U8V4_9BACT</name>